<evidence type="ECO:0000313" key="1">
    <source>
        <dbReference type="EMBL" id="CAF2305916.1"/>
    </source>
</evidence>
<dbReference type="Proteomes" id="UP001295469">
    <property type="component" value="Chromosome A10"/>
</dbReference>
<gene>
    <name evidence="1" type="ORF">DARMORV10_A10P00010.1</name>
</gene>
<proteinExistence type="predicted"/>
<accession>A0A817AZG6</accession>
<name>A0A817AZG6_BRANA</name>
<reference evidence="1" key="1">
    <citation type="submission" date="2021-01" db="EMBL/GenBank/DDBJ databases">
        <authorList>
            <consortium name="Genoscope - CEA"/>
            <person name="William W."/>
        </authorList>
    </citation>
    <scope>NUCLEOTIDE SEQUENCE</scope>
</reference>
<sequence length="66" mass="8155">MAHGKHILGRYKKEKEKLLPQEKKQKQYMQQKQKELAFMLMDTRVKKMMTLYIMITRVINTYESYR</sequence>
<protein>
    <submittedName>
        <fullName evidence="1">(rape) hypothetical protein</fullName>
    </submittedName>
</protein>
<organism evidence="1">
    <name type="scientific">Brassica napus</name>
    <name type="common">Rape</name>
    <dbReference type="NCBI Taxonomy" id="3708"/>
    <lineage>
        <taxon>Eukaryota</taxon>
        <taxon>Viridiplantae</taxon>
        <taxon>Streptophyta</taxon>
        <taxon>Embryophyta</taxon>
        <taxon>Tracheophyta</taxon>
        <taxon>Spermatophyta</taxon>
        <taxon>Magnoliopsida</taxon>
        <taxon>eudicotyledons</taxon>
        <taxon>Gunneridae</taxon>
        <taxon>Pentapetalae</taxon>
        <taxon>rosids</taxon>
        <taxon>malvids</taxon>
        <taxon>Brassicales</taxon>
        <taxon>Brassicaceae</taxon>
        <taxon>Brassiceae</taxon>
        <taxon>Brassica</taxon>
    </lineage>
</organism>
<dbReference type="AlphaFoldDB" id="A0A817AZG6"/>
<dbReference type="EMBL" id="HG994364">
    <property type="protein sequence ID" value="CAF2305916.1"/>
    <property type="molecule type" value="Genomic_DNA"/>
</dbReference>